<name>A0A813K492_POLGL</name>
<evidence type="ECO:0000313" key="2">
    <source>
        <dbReference type="Proteomes" id="UP000626109"/>
    </source>
</evidence>
<proteinExistence type="predicted"/>
<dbReference type="Proteomes" id="UP000626109">
    <property type="component" value="Unassembled WGS sequence"/>
</dbReference>
<sequence length="459" mass="50492">MPALEIPHLQMQALRHEMQAQNLSNTARRLATLRVLDCASPAAACEAAGEVLLEFDLQGPANSLRALASSLCPHFPLFSGIRRIVVRTATAESPVLDRGCRAADTYYEVARYSNHLCQLVWSFSFAGKLDRSLAHDLRGLMLQTGRCLDEDRALGARQGGEQALWAMEVQTADVGEGPAASSLELRALWDEIPQMKPESTNSLAVRLRELLEAARQVAQASSSSSALSVEANDDWGALHVPRNPAEGLIVLQQQTWHTRLAEDRVMQWHQQTLALNARMKQALLPKTELLPPIEELPAEVVQDIFDSVVLDPGQELAERCQVRRAESLALQLEHVLACPSDSLRQALKLGDACIRIAFVEAPEEGEASDVHTVHFQVPAGQDAGRLERKLNSAALVLSRAVARRLLVALAPPLRFVPEEKGSTGTDALAARSQLWRVAKTARRVRVHKAMQSWATTMNW</sequence>
<gene>
    <name evidence="1" type="ORF">PGLA2088_LOCUS29921</name>
</gene>
<accession>A0A813K492</accession>
<protein>
    <submittedName>
        <fullName evidence="1">Uncharacterized protein</fullName>
    </submittedName>
</protein>
<evidence type="ECO:0000313" key="1">
    <source>
        <dbReference type="EMBL" id="CAE8696653.1"/>
    </source>
</evidence>
<comment type="caution">
    <text evidence="1">The sequence shown here is derived from an EMBL/GenBank/DDBJ whole genome shotgun (WGS) entry which is preliminary data.</text>
</comment>
<reference evidence="1" key="1">
    <citation type="submission" date="2021-02" db="EMBL/GenBank/DDBJ databases">
        <authorList>
            <person name="Dougan E. K."/>
            <person name="Rhodes N."/>
            <person name="Thang M."/>
            <person name="Chan C."/>
        </authorList>
    </citation>
    <scope>NUCLEOTIDE SEQUENCE</scope>
</reference>
<organism evidence="1 2">
    <name type="scientific">Polarella glacialis</name>
    <name type="common">Dinoflagellate</name>
    <dbReference type="NCBI Taxonomy" id="89957"/>
    <lineage>
        <taxon>Eukaryota</taxon>
        <taxon>Sar</taxon>
        <taxon>Alveolata</taxon>
        <taxon>Dinophyceae</taxon>
        <taxon>Suessiales</taxon>
        <taxon>Suessiaceae</taxon>
        <taxon>Polarella</taxon>
    </lineage>
</organism>
<dbReference type="EMBL" id="CAJNNW010028548">
    <property type="protein sequence ID" value="CAE8696653.1"/>
    <property type="molecule type" value="Genomic_DNA"/>
</dbReference>
<dbReference type="AlphaFoldDB" id="A0A813K492"/>